<keyword evidence="3" id="KW-0520">NAD</keyword>
<keyword evidence="2" id="KW-0808">Transferase</keyword>
<evidence type="ECO:0000256" key="1">
    <source>
        <dbReference type="ARBA" id="ARBA00012928"/>
    </source>
</evidence>
<feature type="binding site" evidence="4">
    <location>
        <position position="150"/>
    </location>
    <ligand>
        <name>Zn(2+)</name>
        <dbReference type="ChEBI" id="CHEBI:29105"/>
    </ligand>
</feature>
<keyword evidence="4" id="KW-0479">Metal-binding</keyword>
<feature type="domain" description="Deacetylase sirtuin-type" evidence="5">
    <location>
        <begin position="1"/>
        <end position="241"/>
    </location>
</feature>
<dbReference type="PANTHER" id="PTHR11085">
    <property type="entry name" value="NAD-DEPENDENT PROTEIN DEACYLASE SIRTUIN-5, MITOCHONDRIAL-RELATED"/>
    <property type="match status" value="1"/>
</dbReference>
<reference evidence="6" key="2">
    <citation type="journal article" date="2021" name="PeerJ">
        <title>Extensive microbial diversity within the chicken gut microbiome revealed by metagenomics and culture.</title>
        <authorList>
            <person name="Gilroy R."/>
            <person name="Ravi A."/>
            <person name="Getino M."/>
            <person name="Pursley I."/>
            <person name="Horton D.L."/>
            <person name="Alikhan N.F."/>
            <person name="Baker D."/>
            <person name="Gharbi K."/>
            <person name="Hall N."/>
            <person name="Watson M."/>
            <person name="Adriaenssens E.M."/>
            <person name="Foster-Nyarko E."/>
            <person name="Jarju S."/>
            <person name="Secka A."/>
            <person name="Antonio M."/>
            <person name="Oren A."/>
            <person name="Chaudhuri R.R."/>
            <person name="La Ragione R."/>
            <person name="Hildebrand F."/>
            <person name="Pallen M.J."/>
        </authorList>
    </citation>
    <scope>NUCLEOTIDE SEQUENCE</scope>
    <source>
        <strain evidence="6">ChiBcec2-4451</strain>
    </source>
</reference>
<proteinExistence type="predicted"/>
<accession>A0A9D1T6Z6</accession>
<dbReference type="InterPro" id="IPR026590">
    <property type="entry name" value="Ssirtuin_cat_dom"/>
</dbReference>
<dbReference type="Pfam" id="PF02146">
    <property type="entry name" value="SIR2"/>
    <property type="match status" value="1"/>
</dbReference>
<dbReference type="GO" id="GO:0046872">
    <property type="term" value="F:metal ion binding"/>
    <property type="evidence" value="ECO:0007669"/>
    <property type="project" value="UniProtKB-KW"/>
</dbReference>
<dbReference type="PROSITE" id="PS50305">
    <property type="entry name" value="SIRTUIN"/>
    <property type="match status" value="1"/>
</dbReference>
<dbReference type="SUPFAM" id="SSF52467">
    <property type="entry name" value="DHS-like NAD/FAD-binding domain"/>
    <property type="match status" value="1"/>
</dbReference>
<feature type="binding site" evidence="4">
    <location>
        <position position="153"/>
    </location>
    <ligand>
        <name>Zn(2+)</name>
        <dbReference type="ChEBI" id="CHEBI:29105"/>
    </ligand>
</feature>
<dbReference type="InterPro" id="IPR003000">
    <property type="entry name" value="Sirtuin"/>
</dbReference>
<evidence type="ECO:0000256" key="3">
    <source>
        <dbReference type="ARBA" id="ARBA00023027"/>
    </source>
</evidence>
<dbReference type="EMBL" id="DVON01000241">
    <property type="protein sequence ID" value="HIV13721.1"/>
    <property type="molecule type" value="Genomic_DNA"/>
</dbReference>
<dbReference type="GO" id="GO:0017136">
    <property type="term" value="F:histone deacetylase activity, NAD-dependent"/>
    <property type="evidence" value="ECO:0007669"/>
    <property type="project" value="TreeGrafter"/>
</dbReference>
<keyword evidence="4" id="KW-0862">Zinc</keyword>
<dbReference type="Gene3D" id="3.40.50.1220">
    <property type="entry name" value="TPP-binding domain"/>
    <property type="match status" value="1"/>
</dbReference>
<feature type="binding site" evidence="4">
    <location>
        <position position="132"/>
    </location>
    <ligand>
        <name>Zn(2+)</name>
        <dbReference type="ChEBI" id="CHEBI:29105"/>
    </ligand>
</feature>
<dbReference type="Gene3D" id="3.30.1600.10">
    <property type="entry name" value="SIR2/SIRT2 'Small Domain"/>
    <property type="match status" value="1"/>
</dbReference>
<dbReference type="EC" id="2.3.1.286" evidence="1"/>
<feature type="active site" description="Proton acceptor" evidence="4">
    <location>
        <position position="121"/>
    </location>
</feature>
<evidence type="ECO:0000256" key="4">
    <source>
        <dbReference type="PROSITE-ProRule" id="PRU00236"/>
    </source>
</evidence>
<dbReference type="AlphaFoldDB" id="A0A9D1T6Z6"/>
<name>A0A9D1T6Z6_9FIRM</name>
<evidence type="ECO:0000256" key="2">
    <source>
        <dbReference type="ARBA" id="ARBA00022679"/>
    </source>
</evidence>
<gene>
    <name evidence="6" type="ORF">IAA63_11360</name>
</gene>
<feature type="binding site" evidence="4">
    <location>
        <position position="129"/>
    </location>
    <ligand>
        <name>Zn(2+)</name>
        <dbReference type="ChEBI" id="CHEBI:29105"/>
    </ligand>
</feature>
<sequence>MSLDGLKNAVRASRNLVCLLGRGVSLDTGCDAYGGDEFAYDVEQKYGSSPEEIFSSSCLNTRPRKFFEYYRAEILEKRGQPNACHDVLARLEQEGKLRAIITRGIFGLAKRGGCRNVISLHGTIYDNYCTHCGEKYSIDYMMKGNPIPFCEKCGAIVRPGIVLGGEMLDNNKVTEAARFISEADTLLVLGSRLNDDLCIYGRRYFAGKYLILIHDTPHYLDEMASYCCIGQPKDILPQLYP</sequence>
<reference evidence="6" key="1">
    <citation type="submission" date="2020-10" db="EMBL/GenBank/DDBJ databases">
        <authorList>
            <person name="Gilroy R."/>
        </authorList>
    </citation>
    <scope>NUCLEOTIDE SEQUENCE</scope>
    <source>
        <strain evidence="6">ChiBcec2-4451</strain>
    </source>
</reference>
<evidence type="ECO:0000313" key="7">
    <source>
        <dbReference type="Proteomes" id="UP000886723"/>
    </source>
</evidence>
<dbReference type="InterPro" id="IPR026591">
    <property type="entry name" value="Sirtuin_cat_small_dom_sf"/>
</dbReference>
<comment type="caution">
    <text evidence="6">The sequence shown here is derived from an EMBL/GenBank/DDBJ whole genome shotgun (WGS) entry which is preliminary data.</text>
</comment>
<evidence type="ECO:0000259" key="5">
    <source>
        <dbReference type="PROSITE" id="PS50305"/>
    </source>
</evidence>
<dbReference type="GO" id="GO:0070403">
    <property type="term" value="F:NAD+ binding"/>
    <property type="evidence" value="ECO:0007669"/>
    <property type="project" value="InterPro"/>
</dbReference>
<evidence type="ECO:0000313" key="6">
    <source>
        <dbReference type="EMBL" id="HIV13721.1"/>
    </source>
</evidence>
<organism evidence="6 7">
    <name type="scientific">Candidatus Pullilachnospira stercoravium</name>
    <dbReference type="NCBI Taxonomy" id="2840913"/>
    <lineage>
        <taxon>Bacteria</taxon>
        <taxon>Bacillati</taxon>
        <taxon>Bacillota</taxon>
        <taxon>Clostridia</taxon>
        <taxon>Lachnospirales</taxon>
        <taxon>Lachnospiraceae</taxon>
        <taxon>Lachnospiraceae incertae sedis</taxon>
        <taxon>Candidatus Pullilachnospira</taxon>
    </lineage>
</organism>
<protein>
    <recommendedName>
        <fullName evidence="1">protein acetyllysine N-acetyltransferase</fullName>
        <ecNumber evidence="1">2.3.1.286</ecNumber>
    </recommendedName>
</protein>
<dbReference type="InterPro" id="IPR029035">
    <property type="entry name" value="DHS-like_NAD/FAD-binding_dom"/>
</dbReference>
<dbReference type="InterPro" id="IPR050134">
    <property type="entry name" value="NAD-dep_sirtuin_deacylases"/>
</dbReference>
<dbReference type="PANTHER" id="PTHR11085:SF4">
    <property type="entry name" value="NAD-DEPENDENT PROTEIN DEACYLASE"/>
    <property type="match status" value="1"/>
</dbReference>
<dbReference type="Proteomes" id="UP000886723">
    <property type="component" value="Unassembled WGS sequence"/>
</dbReference>